<dbReference type="EMBL" id="JARKIK010000100">
    <property type="protein sequence ID" value="KAK8721579.1"/>
    <property type="molecule type" value="Genomic_DNA"/>
</dbReference>
<name>A0AAW0VW70_CHEQU</name>
<evidence type="ECO:0000313" key="2">
    <source>
        <dbReference type="Proteomes" id="UP001445076"/>
    </source>
</evidence>
<keyword evidence="2" id="KW-1185">Reference proteome</keyword>
<feature type="non-terminal residue" evidence="1">
    <location>
        <position position="1"/>
    </location>
</feature>
<sequence>SALSIEFSAVAVLFSFKMIKNVCLVKGTITLPKTCRLPVKIVVTLQRSAWNFFPKNFMVAKIKPSDWSRCEDGSRVEGIFTGELNLDFLEREENDRLVKIKWSTKWTKLGKIKVSRDCFLHAVKKDGFIQLTIDDTEVRLVFEEVKLESTTPVSEEEAAMDCCPN</sequence>
<dbReference type="EMBL" id="JARKIK010000100">
    <property type="protein sequence ID" value="KAK8721573.1"/>
    <property type="molecule type" value="Genomic_DNA"/>
</dbReference>
<organism evidence="1 2">
    <name type="scientific">Cherax quadricarinatus</name>
    <name type="common">Australian red claw crayfish</name>
    <dbReference type="NCBI Taxonomy" id="27406"/>
    <lineage>
        <taxon>Eukaryota</taxon>
        <taxon>Metazoa</taxon>
        <taxon>Ecdysozoa</taxon>
        <taxon>Arthropoda</taxon>
        <taxon>Crustacea</taxon>
        <taxon>Multicrustacea</taxon>
        <taxon>Malacostraca</taxon>
        <taxon>Eumalacostraca</taxon>
        <taxon>Eucarida</taxon>
        <taxon>Decapoda</taxon>
        <taxon>Pleocyemata</taxon>
        <taxon>Astacidea</taxon>
        <taxon>Parastacoidea</taxon>
        <taxon>Parastacidae</taxon>
        <taxon>Cherax</taxon>
    </lineage>
</organism>
<dbReference type="EMBL" id="JARKIK010000100">
    <property type="protein sequence ID" value="KAK8721563.1"/>
    <property type="molecule type" value="Genomic_DNA"/>
</dbReference>
<protein>
    <submittedName>
        <fullName evidence="1">Uncharacterized protein</fullName>
    </submittedName>
</protein>
<comment type="caution">
    <text evidence="1">The sequence shown here is derived from an EMBL/GenBank/DDBJ whole genome shotgun (WGS) entry which is preliminary data.</text>
</comment>
<dbReference type="Proteomes" id="UP001445076">
    <property type="component" value="Unassembled WGS sequence"/>
</dbReference>
<reference evidence="1 2" key="1">
    <citation type="journal article" date="2024" name="BMC Genomics">
        <title>Genome assembly of redclaw crayfish (Cherax quadricarinatus) provides insights into its immune adaptation and hypoxia tolerance.</title>
        <authorList>
            <person name="Liu Z."/>
            <person name="Zheng J."/>
            <person name="Li H."/>
            <person name="Fang K."/>
            <person name="Wang S."/>
            <person name="He J."/>
            <person name="Zhou D."/>
            <person name="Weng S."/>
            <person name="Chi M."/>
            <person name="Gu Z."/>
            <person name="He J."/>
            <person name="Li F."/>
            <person name="Wang M."/>
        </authorList>
    </citation>
    <scope>NUCLEOTIDE SEQUENCE [LARGE SCALE GENOMIC DNA]</scope>
    <source>
        <strain evidence="1">ZL_2023a</strain>
    </source>
</reference>
<gene>
    <name evidence="1" type="ORF">OTU49_012785</name>
</gene>
<evidence type="ECO:0000313" key="1">
    <source>
        <dbReference type="EMBL" id="KAK8721573.1"/>
    </source>
</evidence>
<dbReference type="EMBL" id="JARKIK010000100">
    <property type="protein sequence ID" value="KAK8721581.1"/>
    <property type="molecule type" value="Genomic_DNA"/>
</dbReference>
<dbReference type="AlphaFoldDB" id="A0AAW0VW70"/>
<proteinExistence type="predicted"/>
<reference evidence="1" key="2">
    <citation type="submission" date="2024-01" db="EMBL/GenBank/DDBJ databases">
        <authorList>
            <person name="He J."/>
            <person name="Wang M."/>
            <person name="Zheng J."/>
            <person name="Liu Z."/>
        </authorList>
    </citation>
    <scope>NUCLEOTIDE SEQUENCE</scope>
    <source>
        <strain evidence="1">ZL_2023a</strain>
        <tissue evidence="1">Muscle</tissue>
    </source>
</reference>
<accession>A0AAW0VW70</accession>
<dbReference type="EMBL" id="JARKIK010000100">
    <property type="protein sequence ID" value="KAK8721572.1"/>
    <property type="molecule type" value="Genomic_DNA"/>
</dbReference>